<comment type="caution">
    <text evidence="2">The sequence shown here is derived from an EMBL/GenBank/DDBJ whole genome shotgun (WGS) entry which is preliminary data.</text>
</comment>
<dbReference type="AlphaFoldDB" id="A0A7M3SW62"/>
<gene>
    <name evidence="2" type="ORF">GMA10_12545</name>
</gene>
<evidence type="ECO:0000313" key="2">
    <source>
        <dbReference type="EMBL" id="MUN56027.1"/>
    </source>
</evidence>
<dbReference type="Proteomes" id="UP000462152">
    <property type="component" value="Unassembled WGS sequence"/>
</dbReference>
<evidence type="ECO:0000256" key="1">
    <source>
        <dbReference type="SAM" id="MobiDB-lite"/>
    </source>
</evidence>
<feature type="compositionally biased region" description="Basic and acidic residues" evidence="1">
    <location>
        <begin position="1"/>
        <end position="13"/>
    </location>
</feature>
<keyword evidence="3" id="KW-1185">Reference proteome</keyword>
<sequence length="97" mass="11349">MRDRTTKDQRLDDYIEGAQGGAKRRTRQMPTEATERLEGRFKTGRRYNILNIMGNESVKELLDHAAQQEDCRPQDIVRRYLLVTLEDKYGDDVPYTA</sequence>
<dbReference type="RefSeq" id="WP_129316088.1">
    <property type="nucleotide sequence ID" value="NZ_NOIQ01000017.1"/>
</dbReference>
<reference evidence="2 3" key="1">
    <citation type="submission" date="2019-12" db="EMBL/GenBank/DDBJ databases">
        <authorList>
            <person name="Li J."/>
            <person name="Shi Y."/>
            <person name="Xu G."/>
            <person name="Xiao D."/>
            <person name="Ran X."/>
        </authorList>
    </citation>
    <scope>NUCLEOTIDE SEQUENCE [LARGE SCALE GENOMIC DNA]</scope>
    <source>
        <strain evidence="2 3">JCM 15915</strain>
    </source>
</reference>
<dbReference type="OrthoDB" id="9937935at2"/>
<evidence type="ECO:0000313" key="3">
    <source>
        <dbReference type="Proteomes" id="UP000462152"/>
    </source>
</evidence>
<proteinExistence type="predicted"/>
<accession>A0A7M3SW62</accession>
<protein>
    <submittedName>
        <fullName evidence="2">Uncharacterized protein</fullName>
    </submittedName>
</protein>
<feature type="region of interest" description="Disordered" evidence="1">
    <location>
        <begin position="1"/>
        <end position="33"/>
    </location>
</feature>
<name>A0A7M3SW62_9MICC</name>
<organism evidence="2 3">
    <name type="scientific">Rothia koreensis</name>
    <dbReference type="NCBI Taxonomy" id="592378"/>
    <lineage>
        <taxon>Bacteria</taxon>
        <taxon>Bacillati</taxon>
        <taxon>Actinomycetota</taxon>
        <taxon>Actinomycetes</taxon>
        <taxon>Micrococcales</taxon>
        <taxon>Micrococcaceae</taxon>
        <taxon>Rothia</taxon>
    </lineage>
</organism>
<dbReference type="EMBL" id="WOGT01000012">
    <property type="protein sequence ID" value="MUN56027.1"/>
    <property type="molecule type" value="Genomic_DNA"/>
</dbReference>